<evidence type="ECO:0008006" key="4">
    <source>
        <dbReference type="Google" id="ProtNLM"/>
    </source>
</evidence>
<dbReference type="NCBIfam" id="NF033529">
    <property type="entry name" value="transpos_ISLre2"/>
    <property type="match status" value="1"/>
</dbReference>
<dbReference type="EMBL" id="LQOG01000042">
    <property type="protein sequence ID" value="KXT59283.1"/>
    <property type="molecule type" value="Genomic_DNA"/>
</dbReference>
<organism evidence="2 3">
    <name type="scientific">Streptococcus oralis</name>
    <dbReference type="NCBI Taxonomy" id="1303"/>
    <lineage>
        <taxon>Bacteria</taxon>
        <taxon>Bacillati</taxon>
        <taxon>Bacillota</taxon>
        <taxon>Bacilli</taxon>
        <taxon>Lactobacillales</taxon>
        <taxon>Streptococcaceae</taxon>
        <taxon>Streptococcus</taxon>
    </lineage>
</organism>
<evidence type="ECO:0000313" key="2">
    <source>
        <dbReference type="EMBL" id="KXT59283.1"/>
    </source>
</evidence>
<dbReference type="AlphaFoldDB" id="A0A139M6J7"/>
<evidence type="ECO:0000256" key="1">
    <source>
        <dbReference type="ARBA" id="ARBA00006539"/>
    </source>
</evidence>
<dbReference type="PATRIC" id="fig|1303.76.peg.1721"/>
<dbReference type="InterPro" id="IPR009620">
    <property type="entry name" value="UPF0236"/>
</dbReference>
<dbReference type="Pfam" id="PF06782">
    <property type="entry name" value="UPF0236"/>
    <property type="match status" value="1"/>
</dbReference>
<sequence>MILVGSVFNLDTKIIDEREFVEKFKEKNLQGFHKFVSDYDNYIAPTMRARGYKFVNYAERTVTFTFGQVTFSRRRWYKNGKCRIPVDEKLGLEKRIAYSKELLYQITKLATMLPYRKVVEVIELMYQVYITKDTVLKAIKLASQLLNEKENYRFYSDEVPVKKIEAPVIYLEGDGVWIKVSGREKEQQNKELSHFVIHTGTEEYGKRKILKNKVEIVSSNNRIARKKVVDYIYNHFKITSDTLLVTNSDMGHGYTPHLFKEISNDLGIKHHQHFWDRYHLNKEIKKLVKPYSEELLDQFMKAIDSHCKQKLKTAIDTLESLVLLNRNEKKIDTFTVFKNRILGNFKYTQPPEQRNLDTASLGIMESQHRKISYRMKNRGMYWSLNHADAMSHLILLSYNQELRDLFFGNWRNEYEKYHSGGMSSAKVRKKINQAPRSLGTIVNASWKGRKQRDKQRFVGKKINR</sequence>
<accession>A0A139M6J7</accession>
<comment type="caution">
    <text evidence="2">The sequence shown here is derived from an EMBL/GenBank/DDBJ whole genome shotgun (WGS) entry which is preliminary data.</text>
</comment>
<dbReference type="Proteomes" id="UP000070541">
    <property type="component" value="Unassembled WGS sequence"/>
</dbReference>
<proteinExistence type="inferred from homology"/>
<comment type="similarity">
    <text evidence="1">Belongs to the UPF0236 family.</text>
</comment>
<protein>
    <recommendedName>
        <fullName evidence="4">Transposase</fullName>
    </recommendedName>
</protein>
<gene>
    <name evidence="2" type="ORF">SORDD05_01650</name>
</gene>
<reference evidence="2 3" key="1">
    <citation type="submission" date="2016-01" db="EMBL/GenBank/DDBJ databases">
        <title>Highly variable Streptococcus oralis are common among viridans streptococci isolated from primates.</title>
        <authorList>
            <person name="Denapaite D."/>
            <person name="Rieger M."/>
            <person name="Koendgen S."/>
            <person name="Brueckner R."/>
            <person name="Ochigava I."/>
            <person name="Kappeler P."/>
            <person name="Maetz-Rensing K."/>
            <person name="Leendertz F."/>
            <person name="Hakenbeck R."/>
        </authorList>
    </citation>
    <scope>NUCLEOTIDE SEQUENCE [LARGE SCALE GENOMIC DNA]</scope>
    <source>
        <strain evidence="2 3">DD05</strain>
    </source>
</reference>
<evidence type="ECO:0000313" key="3">
    <source>
        <dbReference type="Proteomes" id="UP000070541"/>
    </source>
</evidence>
<name>A0A139M6J7_STROR</name>